<protein>
    <submittedName>
        <fullName evidence="1">Uncharacterized protein</fullName>
    </submittedName>
</protein>
<dbReference type="RefSeq" id="WP_126164079.1">
    <property type="nucleotide sequence ID" value="NZ_RQPJ01000021.1"/>
</dbReference>
<accession>A0A3S0D3S5</accession>
<gene>
    <name evidence="1" type="ORF">EHW67_19650</name>
</gene>
<name>A0A3S0D3S5_9FLAO</name>
<comment type="caution">
    <text evidence="1">The sequence shown here is derived from an EMBL/GenBank/DDBJ whole genome shotgun (WGS) entry which is preliminary data.</text>
</comment>
<keyword evidence="2" id="KW-1185">Reference proteome</keyword>
<reference evidence="1 2" key="1">
    <citation type="submission" date="2018-11" db="EMBL/GenBank/DDBJ databases">
        <title>Arenibacter aquaticus sp.nov., a marine bacterium isolated from surface seawater in the South China Sea.</title>
        <authorList>
            <person name="Guo J."/>
            <person name="Sun J."/>
        </authorList>
    </citation>
    <scope>NUCLEOTIDE SEQUENCE [LARGE SCALE GENOMIC DNA]</scope>
    <source>
        <strain evidence="1 2">GUO666</strain>
    </source>
</reference>
<dbReference type="OrthoDB" id="1201799at2"/>
<sequence>MKSRVHKQVSRRFLIKDFHNKRKMEKSIKIIRKQSKDTLQLSVLGKMEYDYLATEKQLNGSKEDIKKNWKGLLGTKSDFGLFSNPEVGTVFVCGPLVPLFLHDLDGKALGEMTAGPYGILRGLGISEKDVTHYLKKLIDCHYLLLIRGKDKELEEVENRLAKTG</sequence>
<dbReference type="EMBL" id="RQPJ01000021">
    <property type="protein sequence ID" value="RTE52393.1"/>
    <property type="molecule type" value="Genomic_DNA"/>
</dbReference>
<proteinExistence type="predicted"/>
<dbReference type="AlphaFoldDB" id="A0A3S0D3S5"/>
<evidence type="ECO:0000313" key="1">
    <source>
        <dbReference type="EMBL" id="RTE52393.1"/>
    </source>
</evidence>
<organism evidence="1 2">
    <name type="scientific">Arenibacter aquaticus</name>
    <dbReference type="NCBI Taxonomy" id="2489054"/>
    <lineage>
        <taxon>Bacteria</taxon>
        <taxon>Pseudomonadati</taxon>
        <taxon>Bacteroidota</taxon>
        <taxon>Flavobacteriia</taxon>
        <taxon>Flavobacteriales</taxon>
        <taxon>Flavobacteriaceae</taxon>
        <taxon>Arenibacter</taxon>
    </lineage>
</organism>
<dbReference type="Proteomes" id="UP000267585">
    <property type="component" value="Unassembled WGS sequence"/>
</dbReference>
<evidence type="ECO:0000313" key="2">
    <source>
        <dbReference type="Proteomes" id="UP000267585"/>
    </source>
</evidence>